<dbReference type="InterPro" id="IPR017441">
    <property type="entry name" value="Protein_kinase_ATP_BS"/>
</dbReference>
<dbReference type="Proteomes" id="UP000005801">
    <property type="component" value="Unassembled WGS sequence"/>
</dbReference>
<dbReference type="InterPro" id="IPR000719">
    <property type="entry name" value="Prot_kinase_dom"/>
</dbReference>
<dbReference type="PROSITE" id="PS50011">
    <property type="entry name" value="PROTEIN_KINASE_DOM"/>
    <property type="match status" value="1"/>
</dbReference>
<dbReference type="GO" id="GO:0004674">
    <property type="term" value="F:protein serine/threonine kinase activity"/>
    <property type="evidence" value="ECO:0007669"/>
    <property type="project" value="UniProtKB-KW"/>
</dbReference>
<name>A6GEM6_9BACT</name>
<keyword evidence="1" id="KW-0808">Transferase</keyword>
<dbReference type="CDD" id="cd14014">
    <property type="entry name" value="STKc_PknB_like"/>
    <property type="match status" value="1"/>
</dbReference>
<evidence type="ECO:0000313" key="9">
    <source>
        <dbReference type="Proteomes" id="UP000005801"/>
    </source>
</evidence>
<proteinExistence type="predicted"/>
<dbReference type="GO" id="GO:0005524">
    <property type="term" value="F:ATP binding"/>
    <property type="evidence" value="ECO:0007669"/>
    <property type="project" value="UniProtKB-UniRule"/>
</dbReference>
<organism evidence="8 9">
    <name type="scientific">Plesiocystis pacifica SIR-1</name>
    <dbReference type="NCBI Taxonomy" id="391625"/>
    <lineage>
        <taxon>Bacteria</taxon>
        <taxon>Pseudomonadati</taxon>
        <taxon>Myxococcota</taxon>
        <taxon>Polyangia</taxon>
        <taxon>Nannocystales</taxon>
        <taxon>Nannocystaceae</taxon>
        <taxon>Plesiocystis</taxon>
    </lineage>
</organism>
<evidence type="ECO:0000256" key="3">
    <source>
        <dbReference type="ARBA" id="ARBA00022777"/>
    </source>
</evidence>
<keyword evidence="8" id="KW-0723">Serine/threonine-protein kinase</keyword>
<dbReference type="EMBL" id="ABCS01000084">
    <property type="protein sequence ID" value="EDM75672.1"/>
    <property type="molecule type" value="Genomic_DNA"/>
</dbReference>
<feature type="region of interest" description="Disordered" evidence="6">
    <location>
        <begin position="349"/>
        <end position="368"/>
    </location>
</feature>
<evidence type="ECO:0000256" key="5">
    <source>
        <dbReference type="PROSITE-ProRule" id="PRU10141"/>
    </source>
</evidence>
<keyword evidence="9" id="KW-1185">Reference proteome</keyword>
<gene>
    <name evidence="8" type="ORF">PPSIR1_15750</name>
</gene>
<keyword evidence="2 5" id="KW-0547">Nucleotide-binding</keyword>
<evidence type="ECO:0000256" key="1">
    <source>
        <dbReference type="ARBA" id="ARBA00022679"/>
    </source>
</evidence>
<dbReference type="eggNOG" id="COG0515">
    <property type="taxonomic scope" value="Bacteria"/>
</dbReference>
<protein>
    <submittedName>
        <fullName evidence="8">Serine/threonine protein kinase</fullName>
    </submittedName>
</protein>
<comment type="caution">
    <text evidence="8">The sequence shown here is derived from an EMBL/GenBank/DDBJ whole genome shotgun (WGS) entry which is preliminary data.</text>
</comment>
<dbReference type="Pfam" id="PF00069">
    <property type="entry name" value="Pkinase"/>
    <property type="match status" value="1"/>
</dbReference>
<reference evidence="8 9" key="1">
    <citation type="submission" date="2007-06" db="EMBL/GenBank/DDBJ databases">
        <authorList>
            <person name="Shimkets L."/>
            <person name="Ferriera S."/>
            <person name="Johnson J."/>
            <person name="Kravitz S."/>
            <person name="Beeson K."/>
            <person name="Sutton G."/>
            <person name="Rogers Y.-H."/>
            <person name="Friedman R."/>
            <person name="Frazier M."/>
            <person name="Venter J.C."/>
        </authorList>
    </citation>
    <scope>NUCLEOTIDE SEQUENCE [LARGE SCALE GENOMIC DNA]</scope>
    <source>
        <strain evidence="8 9">SIR-1</strain>
    </source>
</reference>
<sequence>MTASPPEIGTTIAGRYTLIELLGSGGMGAVYRARQLNLDREVALKLVHARLLDDDEDDSALRRFEREARVAAALRHPNVIEIYDIGESEGVAYLAMELLRGENLRRRLRTIAGPAPLAMVREVGLPLAEALVAAHAIGAVHRDLKPENVFLEDLPKGERVVILDFGLAFIAEDAQSGRMTQQGVVVGTPDYLSPEQARGREVGPASDVYSLGCILYELLTGRPPFVARRAVLMLTKHAHETPMHPSQWHPGVPRKLDEFVMRMLRKRPEQRPEPGEVAAVLEAIDGGGSTRARSGVASARVPSTRSQRMISVDGRALGPNAVGGNELGKTMAAPAPRPNGLARTRALTQTPAGESPAEDPPPTPTLEELATNPTVRAHATSEIPTAPLHALDVDGTALILVGELDEEDELGLRSNDFVLLPWSGEGSAPTEAQLLFLVDASDSGRVQACVATGLPVVAAVRSDDRQTLGELARLGVSELTTLPIDTDSAVRSLRRALRRARRRARQRP</sequence>
<dbReference type="STRING" id="391625.PPSIR1_15750"/>
<accession>A6GEM6</accession>
<dbReference type="PANTHER" id="PTHR43289:SF6">
    <property type="entry name" value="SERINE_THREONINE-PROTEIN KINASE NEKL-3"/>
    <property type="match status" value="1"/>
</dbReference>
<evidence type="ECO:0000256" key="6">
    <source>
        <dbReference type="SAM" id="MobiDB-lite"/>
    </source>
</evidence>
<dbReference type="RefSeq" id="WP_006975166.1">
    <property type="nucleotide sequence ID" value="NZ_ABCS01000084.1"/>
</dbReference>
<dbReference type="SUPFAM" id="SSF56112">
    <property type="entry name" value="Protein kinase-like (PK-like)"/>
    <property type="match status" value="1"/>
</dbReference>
<evidence type="ECO:0000256" key="4">
    <source>
        <dbReference type="ARBA" id="ARBA00022840"/>
    </source>
</evidence>
<dbReference type="PANTHER" id="PTHR43289">
    <property type="entry name" value="MITOGEN-ACTIVATED PROTEIN KINASE KINASE KINASE 20-RELATED"/>
    <property type="match status" value="1"/>
</dbReference>
<evidence type="ECO:0000259" key="7">
    <source>
        <dbReference type="PROSITE" id="PS50011"/>
    </source>
</evidence>
<evidence type="ECO:0000256" key="2">
    <source>
        <dbReference type="ARBA" id="ARBA00022741"/>
    </source>
</evidence>
<dbReference type="SMART" id="SM00220">
    <property type="entry name" value="S_TKc"/>
    <property type="match status" value="1"/>
</dbReference>
<keyword evidence="3 8" id="KW-0418">Kinase</keyword>
<evidence type="ECO:0000313" key="8">
    <source>
        <dbReference type="EMBL" id="EDM75672.1"/>
    </source>
</evidence>
<dbReference type="InterPro" id="IPR011009">
    <property type="entry name" value="Kinase-like_dom_sf"/>
</dbReference>
<dbReference type="Gene3D" id="3.30.200.20">
    <property type="entry name" value="Phosphorylase Kinase, domain 1"/>
    <property type="match status" value="1"/>
</dbReference>
<keyword evidence="4 5" id="KW-0067">ATP-binding</keyword>
<feature type="domain" description="Protein kinase" evidence="7">
    <location>
        <begin position="16"/>
        <end position="284"/>
    </location>
</feature>
<dbReference type="PROSITE" id="PS00107">
    <property type="entry name" value="PROTEIN_KINASE_ATP"/>
    <property type="match status" value="1"/>
</dbReference>
<dbReference type="Gene3D" id="1.10.510.10">
    <property type="entry name" value="Transferase(Phosphotransferase) domain 1"/>
    <property type="match status" value="1"/>
</dbReference>
<dbReference type="AlphaFoldDB" id="A6GEM6"/>
<feature type="binding site" evidence="5">
    <location>
        <position position="45"/>
    </location>
    <ligand>
        <name>ATP</name>
        <dbReference type="ChEBI" id="CHEBI:30616"/>
    </ligand>
</feature>
<dbReference type="OrthoDB" id="5481250at2"/>